<reference evidence="14 15" key="1">
    <citation type="submission" date="2016-11" db="EMBL/GenBank/DDBJ databases">
        <authorList>
            <person name="Jaros S."/>
            <person name="Januszkiewicz K."/>
            <person name="Wedrychowicz H."/>
        </authorList>
    </citation>
    <scope>NUCLEOTIDE SEQUENCE [LARGE SCALE GENOMIC DNA]</scope>
    <source>
        <strain evidence="14 15">DSM 15930</strain>
    </source>
</reference>
<evidence type="ECO:0000256" key="11">
    <source>
        <dbReference type="SAM" id="Phobius"/>
    </source>
</evidence>
<dbReference type="SMART" id="SM00304">
    <property type="entry name" value="HAMP"/>
    <property type="match status" value="1"/>
</dbReference>
<dbReference type="InterPro" id="IPR005467">
    <property type="entry name" value="His_kinase_dom"/>
</dbReference>
<dbReference type="CDD" id="cd00075">
    <property type="entry name" value="HATPase"/>
    <property type="match status" value="1"/>
</dbReference>
<evidence type="ECO:0000313" key="14">
    <source>
        <dbReference type="EMBL" id="SHM19495.1"/>
    </source>
</evidence>
<dbReference type="InterPro" id="IPR003594">
    <property type="entry name" value="HATPase_dom"/>
</dbReference>
<keyword evidence="8 11" id="KW-1133">Transmembrane helix</keyword>
<evidence type="ECO:0000256" key="4">
    <source>
        <dbReference type="ARBA" id="ARBA00022553"/>
    </source>
</evidence>
<feature type="transmembrane region" description="Helical" evidence="11">
    <location>
        <begin position="12"/>
        <end position="37"/>
    </location>
</feature>
<dbReference type="Pfam" id="PF02518">
    <property type="entry name" value="HATPase_c"/>
    <property type="match status" value="1"/>
</dbReference>
<keyword evidence="10 11" id="KW-0472">Membrane</keyword>
<feature type="domain" description="Histidine kinase" evidence="12">
    <location>
        <begin position="240"/>
        <end position="460"/>
    </location>
</feature>
<dbReference type="PANTHER" id="PTHR45436:SF5">
    <property type="entry name" value="SENSOR HISTIDINE KINASE TRCS"/>
    <property type="match status" value="1"/>
</dbReference>
<dbReference type="EMBL" id="FRCP01000007">
    <property type="protein sequence ID" value="SHM19495.1"/>
    <property type="molecule type" value="Genomic_DNA"/>
</dbReference>
<keyword evidence="6 11" id="KW-0812">Transmembrane</keyword>
<dbReference type="Proteomes" id="UP000184038">
    <property type="component" value="Unassembled WGS sequence"/>
</dbReference>
<evidence type="ECO:0000256" key="8">
    <source>
        <dbReference type="ARBA" id="ARBA00022989"/>
    </source>
</evidence>
<dbReference type="InterPro" id="IPR036890">
    <property type="entry name" value="HATPase_C_sf"/>
</dbReference>
<dbReference type="RefSeq" id="WP_170865440.1">
    <property type="nucleotide sequence ID" value="NZ_FRCP01000007.1"/>
</dbReference>
<dbReference type="Pfam" id="PF00672">
    <property type="entry name" value="HAMP"/>
    <property type="match status" value="1"/>
</dbReference>
<evidence type="ECO:0000256" key="3">
    <source>
        <dbReference type="ARBA" id="ARBA00012438"/>
    </source>
</evidence>
<dbReference type="FunFam" id="3.30.565.10:FF:000006">
    <property type="entry name" value="Sensor histidine kinase WalK"/>
    <property type="match status" value="1"/>
</dbReference>
<dbReference type="PROSITE" id="PS50885">
    <property type="entry name" value="HAMP"/>
    <property type="match status" value="1"/>
</dbReference>
<evidence type="ECO:0000256" key="2">
    <source>
        <dbReference type="ARBA" id="ARBA00004370"/>
    </source>
</evidence>
<keyword evidence="4" id="KW-0597">Phosphoprotein</keyword>
<accession>A0A1M7GTH3</accession>
<protein>
    <recommendedName>
        <fullName evidence="3">histidine kinase</fullName>
        <ecNumber evidence="3">2.7.13.3</ecNumber>
    </recommendedName>
</protein>
<evidence type="ECO:0000259" key="12">
    <source>
        <dbReference type="PROSITE" id="PS50109"/>
    </source>
</evidence>
<gene>
    <name evidence="14" type="ORF">SAMN02746066_01107</name>
</gene>
<comment type="catalytic activity">
    <reaction evidence="1">
        <text>ATP + protein L-histidine = ADP + protein N-phospho-L-histidine.</text>
        <dbReference type="EC" id="2.7.13.3"/>
    </reaction>
</comment>
<dbReference type="SUPFAM" id="SSF47384">
    <property type="entry name" value="Homodimeric domain of signal transducing histidine kinase"/>
    <property type="match status" value="1"/>
</dbReference>
<dbReference type="Pfam" id="PF00512">
    <property type="entry name" value="HisKA"/>
    <property type="match status" value="1"/>
</dbReference>
<dbReference type="CDD" id="cd00082">
    <property type="entry name" value="HisKA"/>
    <property type="match status" value="1"/>
</dbReference>
<dbReference type="PRINTS" id="PR00344">
    <property type="entry name" value="BCTRLSENSOR"/>
</dbReference>
<dbReference type="EC" id="2.7.13.3" evidence="3"/>
<dbReference type="SUPFAM" id="SSF55874">
    <property type="entry name" value="ATPase domain of HSP90 chaperone/DNA topoisomerase II/histidine kinase"/>
    <property type="match status" value="1"/>
</dbReference>
<dbReference type="Gene3D" id="6.10.340.10">
    <property type="match status" value="1"/>
</dbReference>
<dbReference type="CDD" id="cd06225">
    <property type="entry name" value="HAMP"/>
    <property type="match status" value="1"/>
</dbReference>
<dbReference type="PROSITE" id="PS50109">
    <property type="entry name" value="HIS_KIN"/>
    <property type="match status" value="1"/>
</dbReference>
<sequence length="460" mass="52701">MSKMHRKRISIIWKVTLWYTAFLCIMALIIVSVTYLVSERILSNSSKEMLINKVQEVSQEIEYEEGQLEIDEDVDFVEKGIYISIFNSNEKLIHGFLPREVGSTLSFVNQKLRKISLSEDWYVYDMIQEVPGYGIVTIRGMMPTSTNVGRTHVNVLVLLILAPIIIIIAIVGGYILTKRAFNPVKQMSKTVEQITSGNDLSKRVNLGEGEDELYRLGRLFDQMFERLEDSFEREKQFTADVSHELRTPVSVILSQCEYAMEFDNRKETKEALESIHLQTVRMSNLIGQLLLLARSDMDSNKIQLEWVNLSDLLEVIVEDARERAQKKNINVHAMIEEGIAIKGEETLLMRFFMNLIMNAINYGKESGNIEIALYRENRGTDNESLVGYVSDDGIGIAEENKEKIWRRFYQVDPSRTAKEEGSLGLGLAMVRWIANVHHAEVWGESELGVGSTFFFRFPAK</sequence>
<evidence type="ECO:0000256" key="6">
    <source>
        <dbReference type="ARBA" id="ARBA00022692"/>
    </source>
</evidence>
<dbReference type="GO" id="GO:0005886">
    <property type="term" value="C:plasma membrane"/>
    <property type="evidence" value="ECO:0007669"/>
    <property type="project" value="TreeGrafter"/>
</dbReference>
<comment type="subcellular location">
    <subcellularLocation>
        <location evidence="2">Membrane</location>
    </subcellularLocation>
</comment>
<dbReference type="InterPro" id="IPR003660">
    <property type="entry name" value="HAMP_dom"/>
</dbReference>
<proteinExistence type="predicted"/>
<organism evidence="14 15">
    <name type="scientific">Anaerosporobacter mobilis DSM 15930</name>
    <dbReference type="NCBI Taxonomy" id="1120996"/>
    <lineage>
        <taxon>Bacteria</taxon>
        <taxon>Bacillati</taxon>
        <taxon>Bacillota</taxon>
        <taxon>Clostridia</taxon>
        <taxon>Lachnospirales</taxon>
        <taxon>Lachnospiraceae</taxon>
        <taxon>Anaerosporobacter</taxon>
    </lineage>
</organism>
<dbReference type="InterPro" id="IPR036097">
    <property type="entry name" value="HisK_dim/P_sf"/>
</dbReference>
<keyword evidence="5" id="KW-0808">Transferase</keyword>
<feature type="transmembrane region" description="Helical" evidence="11">
    <location>
        <begin position="155"/>
        <end position="177"/>
    </location>
</feature>
<dbReference type="STRING" id="1120996.SAMN02746066_01107"/>
<evidence type="ECO:0000256" key="7">
    <source>
        <dbReference type="ARBA" id="ARBA00022777"/>
    </source>
</evidence>
<keyword evidence="7" id="KW-0418">Kinase</keyword>
<feature type="domain" description="HAMP" evidence="13">
    <location>
        <begin position="178"/>
        <end position="232"/>
    </location>
</feature>
<evidence type="ECO:0000313" key="15">
    <source>
        <dbReference type="Proteomes" id="UP000184038"/>
    </source>
</evidence>
<dbReference type="InterPro" id="IPR004358">
    <property type="entry name" value="Sig_transdc_His_kin-like_C"/>
</dbReference>
<dbReference type="AlphaFoldDB" id="A0A1M7GTH3"/>
<keyword evidence="15" id="KW-1185">Reference proteome</keyword>
<dbReference type="FunFam" id="1.10.287.130:FF:000001">
    <property type="entry name" value="Two-component sensor histidine kinase"/>
    <property type="match status" value="1"/>
</dbReference>
<evidence type="ECO:0000259" key="13">
    <source>
        <dbReference type="PROSITE" id="PS50885"/>
    </source>
</evidence>
<dbReference type="InterPro" id="IPR050428">
    <property type="entry name" value="TCS_sensor_his_kinase"/>
</dbReference>
<evidence type="ECO:0000256" key="1">
    <source>
        <dbReference type="ARBA" id="ARBA00000085"/>
    </source>
</evidence>
<dbReference type="SMART" id="SM00388">
    <property type="entry name" value="HisKA"/>
    <property type="match status" value="1"/>
</dbReference>
<dbReference type="SMART" id="SM00387">
    <property type="entry name" value="HATPase_c"/>
    <property type="match status" value="1"/>
</dbReference>
<dbReference type="SUPFAM" id="SSF158472">
    <property type="entry name" value="HAMP domain-like"/>
    <property type="match status" value="1"/>
</dbReference>
<dbReference type="InterPro" id="IPR003661">
    <property type="entry name" value="HisK_dim/P_dom"/>
</dbReference>
<dbReference type="PANTHER" id="PTHR45436">
    <property type="entry name" value="SENSOR HISTIDINE KINASE YKOH"/>
    <property type="match status" value="1"/>
</dbReference>
<evidence type="ECO:0000256" key="10">
    <source>
        <dbReference type="ARBA" id="ARBA00023136"/>
    </source>
</evidence>
<name>A0A1M7GTH3_9FIRM</name>
<evidence type="ECO:0000256" key="5">
    <source>
        <dbReference type="ARBA" id="ARBA00022679"/>
    </source>
</evidence>
<evidence type="ECO:0000256" key="9">
    <source>
        <dbReference type="ARBA" id="ARBA00023012"/>
    </source>
</evidence>
<dbReference type="Gene3D" id="1.10.287.130">
    <property type="match status" value="1"/>
</dbReference>
<dbReference type="Gene3D" id="3.30.565.10">
    <property type="entry name" value="Histidine kinase-like ATPase, C-terminal domain"/>
    <property type="match status" value="1"/>
</dbReference>
<dbReference type="GO" id="GO:0000155">
    <property type="term" value="F:phosphorelay sensor kinase activity"/>
    <property type="evidence" value="ECO:0007669"/>
    <property type="project" value="InterPro"/>
</dbReference>
<keyword evidence="9" id="KW-0902">Two-component regulatory system</keyword>